<evidence type="ECO:0000313" key="2">
    <source>
        <dbReference type="EMBL" id="MFC7279881.1"/>
    </source>
</evidence>
<dbReference type="Pfam" id="PF13452">
    <property type="entry name" value="FAS1_DH_region"/>
    <property type="match status" value="1"/>
</dbReference>
<dbReference type="Gene3D" id="3.10.129.10">
    <property type="entry name" value="Hotdog Thioesterase"/>
    <property type="match status" value="1"/>
</dbReference>
<dbReference type="CDD" id="cd03441">
    <property type="entry name" value="R_hydratase_like"/>
    <property type="match status" value="1"/>
</dbReference>
<gene>
    <name evidence="2" type="ORF">ACFQS1_38490</name>
</gene>
<organism evidence="2 3">
    <name type="scientific">Paractinoplanes rhizophilus</name>
    <dbReference type="NCBI Taxonomy" id="1416877"/>
    <lineage>
        <taxon>Bacteria</taxon>
        <taxon>Bacillati</taxon>
        <taxon>Actinomycetota</taxon>
        <taxon>Actinomycetes</taxon>
        <taxon>Micromonosporales</taxon>
        <taxon>Micromonosporaceae</taxon>
        <taxon>Paractinoplanes</taxon>
    </lineage>
</organism>
<name>A0ABW2I4T4_9ACTN</name>
<evidence type="ECO:0000313" key="3">
    <source>
        <dbReference type="Proteomes" id="UP001596548"/>
    </source>
</evidence>
<evidence type="ECO:0000259" key="1">
    <source>
        <dbReference type="Pfam" id="PF13452"/>
    </source>
</evidence>
<keyword evidence="3" id="KW-1185">Reference proteome</keyword>
<dbReference type="EMBL" id="JBHTBJ010000064">
    <property type="protein sequence ID" value="MFC7279881.1"/>
    <property type="molecule type" value="Genomic_DNA"/>
</dbReference>
<reference evidence="3" key="1">
    <citation type="journal article" date="2019" name="Int. J. Syst. Evol. Microbiol.">
        <title>The Global Catalogue of Microorganisms (GCM) 10K type strain sequencing project: providing services to taxonomists for standard genome sequencing and annotation.</title>
        <authorList>
            <consortium name="The Broad Institute Genomics Platform"/>
            <consortium name="The Broad Institute Genome Sequencing Center for Infectious Disease"/>
            <person name="Wu L."/>
            <person name="Ma J."/>
        </authorList>
    </citation>
    <scope>NUCLEOTIDE SEQUENCE [LARGE SCALE GENOMIC DNA]</scope>
    <source>
        <strain evidence="3">XZYJT-10</strain>
    </source>
</reference>
<feature type="domain" description="FAS1-like dehydratase" evidence="1">
    <location>
        <begin position="16"/>
        <end position="160"/>
    </location>
</feature>
<protein>
    <submittedName>
        <fullName evidence="2">MaoC family dehydratase N-terminal domain-containing protein</fullName>
    </submittedName>
</protein>
<sequence length="170" mass="18538">MTQVQEEPLISDEARAFIGKVTNESSGIVVKKEFQRWAAAVKDRNPLYFDADHARAAGYRDVIAPPLYFQYVVLGVADLDKLRPDGIPGGTGSGDIPLPKCPRRMAGGEDITFYEPLYDGDVITAVRTVTDIQEKKGRSGAFVLVTSTTTYTRQDGTVVAVNKASMIARP</sequence>
<comment type="caution">
    <text evidence="2">The sequence shown here is derived from an EMBL/GenBank/DDBJ whole genome shotgun (WGS) entry which is preliminary data.</text>
</comment>
<proteinExistence type="predicted"/>
<dbReference type="Proteomes" id="UP001596548">
    <property type="component" value="Unassembled WGS sequence"/>
</dbReference>
<dbReference type="SUPFAM" id="SSF54637">
    <property type="entry name" value="Thioesterase/thiol ester dehydrase-isomerase"/>
    <property type="match status" value="1"/>
</dbReference>
<accession>A0ABW2I4T4</accession>
<dbReference type="RefSeq" id="WP_378977633.1">
    <property type="nucleotide sequence ID" value="NZ_JBHTBJ010000064.1"/>
</dbReference>
<dbReference type="InterPro" id="IPR029069">
    <property type="entry name" value="HotDog_dom_sf"/>
</dbReference>
<dbReference type="InterPro" id="IPR039569">
    <property type="entry name" value="FAS1-like_DH_region"/>
</dbReference>